<feature type="transmembrane region" description="Helical" evidence="7">
    <location>
        <begin position="278"/>
        <end position="300"/>
    </location>
</feature>
<keyword evidence="3 9" id="KW-0808">Transferase</keyword>
<name>A0A833H2X9_9LEPT</name>
<feature type="transmembrane region" description="Helical" evidence="7">
    <location>
        <begin position="106"/>
        <end position="130"/>
    </location>
</feature>
<dbReference type="GO" id="GO:0016020">
    <property type="term" value="C:membrane"/>
    <property type="evidence" value="ECO:0007669"/>
    <property type="project" value="UniProtKB-SubCell"/>
</dbReference>
<evidence type="ECO:0000256" key="5">
    <source>
        <dbReference type="ARBA" id="ARBA00022989"/>
    </source>
</evidence>
<accession>A0A833H2X9</accession>
<evidence type="ECO:0000256" key="3">
    <source>
        <dbReference type="ARBA" id="ARBA00022679"/>
    </source>
</evidence>
<reference evidence="9 10" key="1">
    <citation type="submission" date="2019-10" db="EMBL/GenBank/DDBJ databases">
        <title>Extracellular Electron Transfer in a Candidatus Methanoperedens spp. Enrichment Culture.</title>
        <authorList>
            <person name="Berger S."/>
            <person name="Rangel Shaw D."/>
            <person name="Berben T."/>
            <person name="In 'T Zandt M."/>
            <person name="Frank J."/>
            <person name="Reimann J."/>
            <person name="Jetten M.S.M."/>
            <person name="Welte C.U."/>
        </authorList>
    </citation>
    <scope>NUCLEOTIDE SEQUENCE [LARGE SCALE GENOMIC DNA]</scope>
    <source>
        <strain evidence="9">SB12</strain>
    </source>
</reference>
<evidence type="ECO:0000256" key="4">
    <source>
        <dbReference type="ARBA" id="ARBA00022692"/>
    </source>
</evidence>
<organism evidence="9 10">
    <name type="scientific">Leptonema illini</name>
    <dbReference type="NCBI Taxonomy" id="183"/>
    <lineage>
        <taxon>Bacteria</taxon>
        <taxon>Pseudomonadati</taxon>
        <taxon>Spirochaetota</taxon>
        <taxon>Spirochaetia</taxon>
        <taxon>Leptospirales</taxon>
        <taxon>Leptospiraceae</taxon>
        <taxon>Leptonema</taxon>
    </lineage>
</organism>
<protein>
    <submittedName>
        <fullName evidence="9">Exopolysaccharide biosynthesis polyprenyl glycosylphosphotransferase</fullName>
    </submittedName>
</protein>
<comment type="similarity">
    <text evidence="2">Belongs to the bacterial sugar transferase family.</text>
</comment>
<comment type="caution">
    <text evidence="9">The sequence shown here is derived from an EMBL/GenBank/DDBJ whole genome shotgun (WGS) entry which is preliminary data.</text>
</comment>
<evidence type="ECO:0000313" key="10">
    <source>
        <dbReference type="Proteomes" id="UP000460298"/>
    </source>
</evidence>
<evidence type="ECO:0000259" key="8">
    <source>
        <dbReference type="Pfam" id="PF02397"/>
    </source>
</evidence>
<feature type="domain" description="Bacterial sugar transferase" evidence="8">
    <location>
        <begin position="272"/>
        <end position="454"/>
    </location>
</feature>
<dbReference type="EMBL" id="WBUI01000005">
    <property type="protein sequence ID" value="KAB2933659.1"/>
    <property type="molecule type" value="Genomic_DNA"/>
</dbReference>
<keyword evidence="6 7" id="KW-0472">Membrane</keyword>
<evidence type="ECO:0000313" key="9">
    <source>
        <dbReference type="EMBL" id="KAB2933659.1"/>
    </source>
</evidence>
<dbReference type="GO" id="GO:0089702">
    <property type="term" value="F:undecaprenyl-phosphate glucose phosphotransferase activity"/>
    <property type="evidence" value="ECO:0007669"/>
    <property type="project" value="TreeGrafter"/>
</dbReference>
<dbReference type="Pfam" id="PF02397">
    <property type="entry name" value="Bac_transf"/>
    <property type="match status" value="1"/>
</dbReference>
<dbReference type="PANTHER" id="PTHR30576:SF21">
    <property type="entry name" value="UDP-GLUCOSE:UNDECAPRENYL-PHOSPHATE GLUCOSE-1-PHOSPHATE TRANSFERASE"/>
    <property type="match status" value="1"/>
</dbReference>
<feature type="transmembrane region" description="Helical" evidence="7">
    <location>
        <begin position="12"/>
        <end position="32"/>
    </location>
</feature>
<evidence type="ECO:0000256" key="1">
    <source>
        <dbReference type="ARBA" id="ARBA00004141"/>
    </source>
</evidence>
<dbReference type="GO" id="GO:0009242">
    <property type="term" value="P:colanic acid biosynthetic process"/>
    <property type="evidence" value="ECO:0007669"/>
    <property type="project" value="TreeGrafter"/>
</dbReference>
<comment type="subcellular location">
    <subcellularLocation>
        <location evidence="1">Membrane</location>
        <topology evidence="1">Multi-pass membrane protein</topology>
    </subcellularLocation>
</comment>
<evidence type="ECO:0000256" key="7">
    <source>
        <dbReference type="SAM" id="Phobius"/>
    </source>
</evidence>
<dbReference type="NCBIfam" id="TIGR03025">
    <property type="entry name" value="EPS_sugtrans"/>
    <property type="match status" value="1"/>
</dbReference>
<gene>
    <name evidence="9" type="ORF">F9K24_07395</name>
</gene>
<dbReference type="InterPro" id="IPR017475">
    <property type="entry name" value="EPS_sugar_tfrase"/>
</dbReference>
<dbReference type="PANTHER" id="PTHR30576">
    <property type="entry name" value="COLANIC BIOSYNTHESIS UDP-GLUCOSE LIPID CARRIER TRANSFERASE"/>
    <property type="match status" value="1"/>
</dbReference>
<evidence type="ECO:0000256" key="6">
    <source>
        <dbReference type="ARBA" id="ARBA00023136"/>
    </source>
</evidence>
<dbReference type="AlphaFoldDB" id="A0A833H2X9"/>
<dbReference type="Proteomes" id="UP000460298">
    <property type="component" value="Unassembled WGS sequence"/>
</dbReference>
<feature type="transmembrane region" description="Helical" evidence="7">
    <location>
        <begin position="74"/>
        <end position="94"/>
    </location>
</feature>
<proteinExistence type="inferred from homology"/>
<keyword evidence="4 7" id="KW-0812">Transmembrane</keyword>
<keyword evidence="5 7" id="KW-1133">Transmembrane helix</keyword>
<sequence length="459" mass="53217">MLKRYRNWKILLLLVDVVALFAAFHLAYWLRLGSIASVVFIPNSYLYLVATVVLFYFLDLYNPWSQYSDIQFHYRSVAGVFLAGALSSLIAYAVNDYSATVHFGRGVMAISFLVFLIPAFLIRLLVATLLDPKRQIVRLLVLASPEMARRFEAELQRRTDNWHRCYLLDRAAEKQVREWKQGGILAYSNGLANLKAFLKEDWTTVVVATDRLTTEQTAMLLDARLAGLRLFDLGDFYEHFFFKLPIFYLKDSWFLLSRGFLLLEKNAGRRIKVWADRFLAILFLIPALPLLLIVGIAILIESGRPIFFSQERTGENGKSFMVLKLRTMVQDAEKDGARWASKNDSRITRLGRFLRLTRLDELPQLLNILRGDMSFIGPRPERPVFNEMLEKEIPFYNLRHVVRPGLTGWAQVMYPYGASVEDSAQKLEYDLYYIKNFSFLLDFLILLKTVKVVLFRRGR</sequence>
<dbReference type="InterPro" id="IPR003362">
    <property type="entry name" value="Bact_transf"/>
</dbReference>
<evidence type="ECO:0000256" key="2">
    <source>
        <dbReference type="ARBA" id="ARBA00006464"/>
    </source>
</evidence>
<feature type="transmembrane region" description="Helical" evidence="7">
    <location>
        <begin position="44"/>
        <end position="62"/>
    </location>
</feature>